<dbReference type="EMBL" id="KE343725">
    <property type="protein sequence ID" value="EXB39510.1"/>
    <property type="molecule type" value="Genomic_DNA"/>
</dbReference>
<dbReference type="Proteomes" id="UP000030645">
    <property type="component" value="Unassembled WGS sequence"/>
</dbReference>
<dbReference type="Gene3D" id="3.60.15.10">
    <property type="entry name" value="Ribonuclease Z/Hydroxyacylglutathione hydrolase-like"/>
    <property type="match status" value="1"/>
</dbReference>
<keyword evidence="2" id="KW-1185">Reference proteome</keyword>
<dbReference type="SUPFAM" id="SSF56281">
    <property type="entry name" value="Metallo-hydrolase/oxidoreductase"/>
    <property type="match status" value="1"/>
</dbReference>
<name>W9QTA4_9ROSA</name>
<dbReference type="eggNOG" id="ENOG502QWBK">
    <property type="taxonomic scope" value="Eukaryota"/>
</dbReference>
<evidence type="ECO:0000313" key="1">
    <source>
        <dbReference type="EMBL" id="EXB39510.1"/>
    </source>
</evidence>
<gene>
    <name evidence="1" type="ORF">L484_011427</name>
</gene>
<dbReference type="InterPro" id="IPR036866">
    <property type="entry name" value="RibonucZ/Hydroxyglut_hydro"/>
</dbReference>
<reference evidence="2" key="1">
    <citation type="submission" date="2013-01" db="EMBL/GenBank/DDBJ databases">
        <title>Draft Genome Sequence of a Mulberry Tree, Morus notabilis C.K. Schneid.</title>
        <authorList>
            <person name="He N."/>
            <person name="Zhao S."/>
        </authorList>
    </citation>
    <scope>NUCLEOTIDE SEQUENCE</scope>
</reference>
<dbReference type="PANTHER" id="PTHR42663:SF6">
    <property type="entry name" value="HYDROLASE C777.06C-RELATED"/>
    <property type="match status" value="1"/>
</dbReference>
<dbReference type="PANTHER" id="PTHR42663">
    <property type="entry name" value="HYDROLASE C777.06C-RELATED-RELATED"/>
    <property type="match status" value="1"/>
</dbReference>
<sequence>MKSILKHNTLLVNKRYLASFGQWSVQAHWESIEIEARNSLIGIQGLPLNMWNIHSLKIIRDACGGLSEVAEETLNQSFLLYAKIKVRGPTVGLMNPILEFPCQGEKVSVGLFSIKMKDEVISNYRTSGIIRRSSLDFAREDVEVADRCVNILAMRMVHHGKNVGGQKVDLKCKKMWRIKNQSGREIEEFLEKRSQVDEAVLRVSRVPTFNKGVGPTSSIIKDNLILEGSIQTTNSIIFFGKPRFLLKFRWGILYVQGTDLSNDSDQIGTLVFEEFSMIGRASGEPMDHLLLHCLVASFVWQKLISEAGFSWVLPAHCSLVLTESLVGLNLNSISKVISKDGVGQVDLLILDTLYKTGSHNVHLCLPQTLEALKRIRPKQALLIGMTHQFDHHKDNEFLAEWSKREGIQVQLAHDGLRVPIDL</sequence>
<dbReference type="AlphaFoldDB" id="W9QTA4"/>
<dbReference type="STRING" id="981085.W9QTA4"/>
<protein>
    <submittedName>
        <fullName evidence="1">Uncharacterized protein</fullName>
    </submittedName>
</protein>
<evidence type="ECO:0000313" key="2">
    <source>
        <dbReference type="Proteomes" id="UP000030645"/>
    </source>
</evidence>
<organism evidence="1 2">
    <name type="scientific">Morus notabilis</name>
    <dbReference type="NCBI Taxonomy" id="981085"/>
    <lineage>
        <taxon>Eukaryota</taxon>
        <taxon>Viridiplantae</taxon>
        <taxon>Streptophyta</taxon>
        <taxon>Embryophyta</taxon>
        <taxon>Tracheophyta</taxon>
        <taxon>Spermatophyta</taxon>
        <taxon>Magnoliopsida</taxon>
        <taxon>eudicotyledons</taxon>
        <taxon>Gunneridae</taxon>
        <taxon>Pentapetalae</taxon>
        <taxon>rosids</taxon>
        <taxon>fabids</taxon>
        <taxon>Rosales</taxon>
        <taxon>Moraceae</taxon>
        <taxon>Moreae</taxon>
        <taxon>Morus</taxon>
    </lineage>
</organism>
<proteinExistence type="predicted"/>
<accession>W9QTA4</accession>